<gene>
    <name evidence="3" type="ORF">ISU02_12650</name>
</gene>
<dbReference type="PANTHER" id="PTHR33408">
    <property type="entry name" value="TRANSPOSASE"/>
    <property type="match status" value="1"/>
</dbReference>
<dbReference type="InterPro" id="IPR002559">
    <property type="entry name" value="Transposase_11"/>
</dbReference>
<feature type="domain" description="Transposase IS4-like" evidence="2">
    <location>
        <begin position="122"/>
        <end position="249"/>
    </location>
</feature>
<evidence type="ECO:0000256" key="1">
    <source>
        <dbReference type="SAM" id="MobiDB-lite"/>
    </source>
</evidence>
<feature type="region of interest" description="Disordered" evidence="1">
    <location>
        <begin position="185"/>
        <end position="204"/>
    </location>
</feature>
<dbReference type="PANTHER" id="PTHR33408:SF4">
    <property type="entry name" value="TRANSPOSASE DDE DOMAIN-CONTAINING PROTEIN"/>
    <property type="match status" value="1"/>
</dbReference>
<name>A0ABR9ZUX4_9FIRM</name>
<reference evidence="3 4" key="1">
    <citation type="submission" date="2020-11" db="EMBL/GenBank/DDBJ databases">
        <title>Fusibacter basophilias sp. nov.</title>
        <authorList>
            <person name="Qiu D."/>
        </authorList>
    </citation>
    <scope>NUCLEOTIDE SEQUENCE [LARGE SCALE GENOMIC DNA]</scope>
    <source>
        <strain evidence="3 4">Q10-2</strain>
    </source>
</reference>
<sequence length="259" mass="28999">MKQTLLSINKIVRRRTNETIKEVRDITGKMAAMAKDTLKQATALLKTLVPETKSDEKLKLDLIETVQTVDQIIEQTEFVNSGGKPENRIVSIIDTDARPISKGKLGKRVEFGHVLQLEEISEGLITGYSVHQGNPSDKTLLIDAVEHHIEIFGKAPTEVAGDRGYYSSSNETTLQELGVKHISIPKPGKKTAKRQEQEQKPKFKKLQKFRAGIEGRISCLKRSFGLRRSYLRGSKGTSTWCGYGIFTHNLRKVAQINLS</sequence>
<evidence type="ECO:0000313" key="3">
    <source>
        <dbReference type="EMBL" id="MBF4693963.1"/>
    </source>
</evidence>
<dbReference type="Pfam" id="PF01609">
    <property type="entry name" value="DDE_Tnp_1"/>
    <property type="match status" value="1"/>
</dbReference>
<dbReference type="RefSeq" id="WP_194702200.1">
    <property type="nucleotide sequence ID" value="NZ_JADKNH010000007.1"/>
</dbReference>
<dbReference type="Proteomes" id="UP000614200">
    <property type="component" value="Unassembled WGS sequence"/>
</dbReference>
<organism evidence="3 4">
    <name type="scientific">Fusibacter ferrireducens</name>
    <dbReference type="NCBI Taxonomy" id="2785058"/>
    <lineage>
        <taxon>Bacteria</taxon>
        <taxon>Bacillati</taxon>
        <taxon>Bacillota</taxon>
        <taxon>Clostridia</taxon>
        <taxon>Eubacteriales</taxon>
        <taxon>Eubacteriales Family XII. Incertae Sedis</taxon>
        <taxon>Fusibacter</taxon>
    </lineage>
</organism>
<proteinExistence type="predicted"/>
<protein>
    <submittedName>
        <fullName evidence="3">Transposase</fullName>
    </submittedName>
</protein>
<evidence type="ECO:0000259" key="2">
    <source>
        <dbReference type="Pfam" id="PF01609"/>
    </source>
</evidence>
<keyword evidence="4" id="KW-1185">Reference proteome</keyword>
<dbReference type="EMBL" id="JADKNH010000007">
    <property type="protein sequence ID" value="MBF4693963.1"/>
    <property type="molecule type" value="Genomic_DNA"/>
</dbReference>
<accession>A0ABR9ZUX4</accession>
<comment type="caution">
    <text evidence="3">The sequence shown here is derived from an EMBL/GenBank/DDBJ whole genome shotgun (WGS) entry which is preliminary data.</text>
</comment>
<evidence type="ECO:0000313" key="4">
    <source>
        <dbReference type="Proteomes" id="UP000614200"/>
    </source>
</evidence>